<gene>
    <name evidence="1" type="ORF">M8N44_03550</name>
</gene>
<dbReference type="GeneID" id="84022916"/>
<dbReference type="Proteomes" id="UP001202031">
    <property type="component" value="Unassembled WGS sequence"/>
</dbReference>
<dbReference type="Pfam" id="PF07030">
    <property type="entry name" value="Phage_Mu_Gp36"/>
    <property type="match status" value="1"/>
</dbReference>
<sequence length="150" mass="15960">MKAWIKLTTDDLALVFNAKELAVVAPSGPDSANPWTLDTLDDVTAMVRESIASNPANALDDDQATIPRTLRAAAMDIAAVRLLKRFSMAITDERRKAADDAAALLASIARAERKVMGPDGKVHVPASHKPAIIAPSPAYGNDGTGWYPEP</sequence>
<dbReference type="EMBL" id="JAMGSI010000001">
    <property type="protein sequence ID" value="MCL6656392.1"/>
    <property type="molecule type" value="Genomic_DNA"/>
</dbReference>
<dbReference type="InterPro" id="IPR009752">
    <property type="entry name" value="Phage_Mu_GpJ"/>
</dbReference>
<keyword evidence="2" id="KW-1185">Reference proteome</keyword>
<dbReference type="RefSeq" id="WP_215489900.1">
    <property type="nucleotide sequence ID" value="NZ_JAMGSI010000001.1"/>
</dbReference>
<accession>A0ABT0R5I1</accession>
<evidence type="ECO:0000313" key="2">
    <source>
        <dbReference type="Proteomes" id="UP001202031"/>
    </source>
</evidence>
<name>A0ABT0R5I1_9BACT</name>
<organism evidence="1 2">
    <name type="scientific">Akkermansia massiliensis</name>
    <dbReference type="NCBI Taxonomy" id="2927224"/>
    <lineage>
        <taxon>Bacteria</taxon>
        <taxon>Pseudomonadati</taxon>
        <taxon>Verrucomicrobiota</taxon>
        <taxon>Verrucomicrobiia</taxon>
        <taxon>Verrucomicrobiales</taxon>
        <taxon>Akkermansiaceae</taxon>
        <taxon>Akkermansia</taxon>
    </lineage>
</organism>
<comment type="caution">
    <text evidence="1">The sequence shown here is derived from an EMBL/GenBank/DDBJ whole genome shotgun (WGS) entry which is preliminary data.</text>
</comment>
<proteinExistence type="predicted"/>
<evidence type="ECO:0000313" key="1">
    <source>
        <dbReference type="EMBL" id="MCL6656392.1"/>
    </source>
</evidence>
<reference evidence="1 2" key="1">
    <citation type="submission" date="2022-03" db="EMBL/GenBank/DDBJ databases">
        <title>Taxonomic description of new species and reclassification of some bacterial strains.</title>
        <authorList>
            <person name="Ndongo S."/>
        </authorList>
    </citation>
    <scope>NUCLEOTIDE SEQUENCE [LARGE SCALE GENOMIC DNA]</scope>
    <source>
        <strain evidence="1 2">Marseille-P6666</strain>
    </source>
</reference>
<protein>
    <submittedName>
        <fullName evidence="1">DUF1320 family protein</fullName>
    </submittedName>
</protein>